<evidence type="ECO:0000259" key="3">
    <source>
        <dbReference type="Pfam" id="PF18962"/>
    </source>
</evidence>
<keyword evidence="5" id="KW-1185">Reference proteome</keyword>
<dbReference type="Proteomes" id="UP001176806">
    <property type="component" value="Unassembled WGS sequence"/>
</dbReference>
<evidence type="ECO:0000256" key="1">
    <source>
        <dbReference type="ARBA" id="ARBA00022729"/>
    </source>
</evidence>
<dbReference type="Gene3D" id="2.60.120.200">
    <property type="match status" value="2"/>
</dbReference>
<reference evidence="4" key="1">
    <citation type="submission" date="2023-07" db="EMBL/GenBank/DDBJ databases">
        <title>Two novel species in the genus Flavivirga.</title>
        <authorList>
            <person name="Kwon K."/>
        </authorList>
    </citation>
    <scope>NUCLEOTIDE SEQUENCE</scope>
    <source>
        <strain evidence="4">KACC 14158</strain>
    </source>
</reference>
<dbReference type="NCBIfam" id="TIGR04183">
    <property type="entry name" value="Por_Secre_tail"/>
    <property type="match status" value="1"/>
</dbReference>
<proteinExistence type="predicted"/>
<dbReference type="EMBL" id="JAUOEL010000002">
    <property type="protein sequence ID" value="MDO5973863.1"/>
    <property type="molecule type" value="Genomic_DNA"/>
</dbReference>
<evidence type="ECO:0000313" key="4">
    <source>
        <dbReference type="EMBL" id="MDO5973863.1"/>
    </source>
</evidence>
<dbReference type="InterPro" id="IPR005046">
    <property type="entry name" value="DUF285"/>
</dbReference>
<dbReference type="InterPro" id="IPR026444">
    <property type="entry name" value="Secre_tail"/>
</dbReference>
<evidence type="ECO:0000256" key="2">
    <source>
        <dbReference type="SAM" id="SignalP"/>
    </source>
</evidence>
<dbReference type="Pfam" id="PF13385">
    <property type="entry name" value="Laminin_G_3"/>
    <property type="match status" value="1"/>
</dbReference>
<feature type="domain" description="Secretion system C-terminal sorting" evidence="3">
    <location>
        <begin position="845"/>
        <end position="909"/>
    </location>
</feature>
<dbReference type="SUPFAM" id="SSF49899">
    <property type="entry name" value="Concanavalin A-like lectins/glucanases"/>
    <property type="match status" value="2"/>
</dbReference>
<feature type="chain" id="PRO_5045370056" evidence="2">
    <location>
        <begin position="21"/>
        <end position="911"/>
    </location>
</feature>
<protein>
    <submittedName>
        <fullName evidence="4">LamG-like jellyroll fold domain-containing protein</fullName>
    </submittedName>
</protein>
<evidence type="ECO:0000313" key="5">
    <source>
        <dbReference type="Proteomes" id="UP001176806"/>
    </source>
</evidence>
<dbReference type="RefSeq" id="WP_303301007.1">
    <property type="nucleotide sequence ID" value="NZ_BAABDA010000051.1"/>
</dbReference>
<gene>
    <name evidence="4" type="ORF">Q4Q40_06665</name>
</gene>
<name>A0ABT8WL54_9FLAO</name>
<dbReference type="Pfam" id="PF18962">
    <property type="entry name" value="Por_Secre_tail"/>
    <property type="match status" value="1"/>
</dbReference>
<accession>A0ABT8WL54</accession>
<dbReference type="InterPro" id="IPR013783">
    <property type="entry name" value="Ig-like_fold"/>
</dbReference>
<keyword evidence="1 2" id="KW-0732">Signal</keyword>
<dbReference type="Gene3D" id="2.60.40.10">
    <property type="entry name" value="Immunoglobulins"/>
    <property type="match status" value="1"/>
</dbReference>
<comment type="caution">
    <text evidence="4">The sequence shown here is derived from an EMBL/GenBank/DDBJ whole genome shotgun (WGS) entry which is preliminary data.</text>
</comment>
<dbReference type="InterPro" id="IPR013320">
    <property type="entry name" value="ConA-like_dom_sf"/>
</dbReference>
<feature type="signal peptide" evidence="2">
    <location>
        <begin position="1"/>
        <end position="20"/>
    </location>
</feature>
<dbReference type="Pfam" id="PF03382">
    <property type="entry name" value="DUF285"/>
    <property type="match status" value="1"/>
</dbReference>
<organism evidence="4 5">
    <name type="scientific">Flavivirga jejuensis</name>
    <dbReference type="NCBI Taxonomy" id="870487"/>
    <lineage>
        <taxon>Bacteria</taxon>
        <taxon>Pseudomonadati</taxon>
        <taxon>Bacteroidota</taxon>
        <taxon>Flavobacteriia</taxon>
        <taxon>Flavobacteriales</taxon>
        <taxon>Flavobacteriaceae</taxon>
        <taxon>Flavivirga</taxon>
    </lineage>
</organism>
<sequence>MKQKNFFRVLCIILLSMVYAASYAQFGNALNFDGSNDYVIGEHFNLPGYDEYTIEFWFKTDMTPQGGTFNDNGTPDNLDDDEDFVGGNWYCFECTTEHPKISVSQKNAIVTWSSSTNGIRSYDINADYGEIVYGEWDNSQEYSRDFWSYNSGAFSTVADEIDDDNYENPVLNNDEWHHIAITKKIDEDDTNYSKYIIYTDGQWYGILNYLNNGNSSVRWENNVFSTDTDFFTIGAQRPIGFQHFLNATLDELRIWDYAKSRAQIHAQMNKQLTGDEDNYSNLVAYYKFNEGSAGNDNTNLTEVTNEVGGNGTFSDNFALTGNGSNFVSGVTENDFINFNVDTENDNALDLDGVNDYAILDHFSMPDQATIEFWIKTDEEDSSGSARTALLTWSGEASVAYAYEVSINESGIEFSKWDDTSYKAILSGKEIARDNLWHHAAIVKDGTNITFYIDGNQEHSDTISSETTEFETLFLTLGALKWPLTDDDYDQEGKATLDELRIWGVAKSQAEVQNQMLTKLSGSEDNLLAYYPFNQGTANEDNTLETTLIDYSGNNHNGTLVNFALDGSTSNWVEAPVIASLFGDVPFITTWQTTTANESITIPINGDYDYDFTVDWGDNSTSDIVTNDVNDAELTHTYTNADTYTVTITGVFPAIYFNNIDADNQNKIQTVEQWGNILWSWMGDAFEGCSNLDVYASDAPNLLNVTHMWGMFREASGLTGANTDFNSWNVSNVQQFGSMFRDASNFNADLSNWNLASMSSPTYLDQALSNTGMDCANITSTLIGWANNDNTPDADFDLHVSDYTASAETAVDDLEAKGWDIIIMNAGSCATASIDEVFSSSISVNNPVTNTLTINGPAGFELKEATLYTILGKEVLTSTSTTINASKLSTGLYVLKIENIEGLIATKKIVKQ</sequence>